<reference evidence="1 2" key="1">
    <citation type="submission" date="2015-09" db="EMBL/GenBank/DDBJ databases">
        <title>Sorangium comparison.</title>
        <authorList>
            <person name="Zaburannyi N."/>
            <person name="Bunk B."/>
            <person name="Overmann J."/>
            <person name="Mueller R."/>
        </authorList>
    </citation>
    <scope>NUCLEOTIDE SEQUENCE [LARGE SCALE GENOMIC DNA]</scope>
    <source>
        <strain evidence="1 2">So ce836</strain>
    </source>
</reference>
<dbReference type="EMBL" id="CP012672">
    <property type="protein sequence ID" value="AUX32016.1"/>
    <property type="molecule type" value="Genomic_DNA"/>
</dbReference>
<name>A0A4P2QPX4_SORCE</name>
<evidence type="ECO:0000313" key="2">
    <source>
        <dbReference type="Proteomes" id="UP000295497"/>
    </source>
</evidence>
<evidence type="ECO:0000313" key="1">
    <source>
        <dbReference type="EMBL" id="AUX32016.1"/>
    </source>
</evidence>
<proteinExistence type="predicted"/>
<dbReference type="Proteomes" id="UP000295497">
    <property type="component" value="Chromosome"/>
</dbReference>
<gene>
    <name evidence="1" type="ORF">SOCE836_041520</name>
</gene>
<organism evidence="1 2">
    <name type="scientific">Sorangium cellulosum</name>
    <name type="common">Polyangium cellulosum</name>
    <dbReference type="NCBI Taxonomy" id="56"/>
    <lineage>
        <taxon>Bacteria</taxon>
        <taxon>Pseudomonadati</taxon>
        <taxon>Myxococcota</taxon>
        <taxon>Polyangia</taxon>
        <taxon>Polyangiales</taxon>
        <taxon>Polyangiaceae</taxon>
        <taxon>Sorangium</taxon>
    </lineage>
</organism>
<sequence length="258" mass="29371">MVRRPVAEFLDTEHQQSLKNRVESAQKLAADVTLTSAQKSSRIGSQWDNFRAGRTSKGTFAELWRELRNMSFEKCTFCETPSPGTAEHLEEKSKAPGRAFDWNNLLAACDTCNRIRENSGISTAPIDPSEVDPLDYFGWDEYGDLAPAPAHTKMVEDLRTMYGLHRFGNERRDRILVLRTILSAIVDDDAKNAETVNTLRVLLNGSRAWLGPVREYLLKPPTDEDALLVRGVLELLPEIRKLVEPWLRPPPWAPSWWR</sequence>
<dbReference type="AlphaFoldDB" id="A0A4P2QPX4"/>
<protein>
    <recommendedName>
        <fullName evidence="3">HNH domain-containing protein</fullName>
    </recommendedName>
</protein>
<dbReference type="Gene3D" id="1.10.30.50">
    <property type="match status" value="1"/>
</dbReference>
<accession>A0A4P2QPX4</accession>
<evidence type="ECO:0008006" key="3">
    <source>
        <dbReference type="Google" id="ProtNLM"/>
    </source>
</evidence>